<proteinExistence type="predicted"/>
<sequence length="309" mass="34033">MSLCHIPSPKSVASSLNNGSSLTDGVSLRRLPVSSNSPISRPRADPGSASHEEASLYPTIMNESEGVGYFGIKSLVKELDELIVVVEKITNLEDLVEPQDPSALLEELAKRQQILGEEWLLSDICSGLGLASMGIPSALWEVAPHCGATCGPEWLFVNCHLVSSGFANPLFFLMSGHRITMSQTRGLREPTPLILYPGQGSNKPIPLLAWAKGLPSLTSDIQNLESGEGLLKIIYHFVGQASLRELCMFSFPLRRATEELIALWRSGADLLREERRMLTGRFWRLAIELPLSRRPSEGQGYSLNELERR</sequence>
<accession>W1P412</accession>
<keyword evidence="3" id="KW-1185">Reference proteome</keyword>
<evidence type="ECO:0000313" key="3">
    <source>
        <dbReference type="Proteomes" id="UP000017836"/>
    </source>
</evidence>
<organism evidence="2 3">
    <name type="scientific">Amborella trichopoda</name>
    <dbReference type="NCBI Taxonomy" id="13333"/>
    <lineage>
        <taxon>Eukaryota</taxon>
        <taxon>Viridiplantae</taxon>
        <taxon>Streptophyta</taxon>
        <taxon>Embryophyta</taxon>
        <taxon>Tracheophyta</taxon>
        <taxon>Spermatophyta</taxon>
        <taxon>Magnoliopsida</taxon>
        <taxon>Amborellales</taxon>
        <taxon>Amborellaceae</taxon>
        <taxon>Amborella</taxon>
    </lineage>
</organism>
<evidence type="ECO:0000256" key="1">
    <source>
        <dbReference type="SAM" id="MobiDB-lite"/>
    </source>
</evidence>
<protein>
    <submittedName>
        <fullName evidence="2">Uncharacterized protein</fullName>
    </submittedName>
</protein>
<dbReference type="HOGENOM" id="CLU_901222_0_0_1"/>
<gene>
    <name evidence="2" type="ORF">AMTR_s00096p00101550</name>
</gene>
<feature type="compositionally biased region" description="Polar residues" evidence="1">
    <location>
        <begin position="11"/>
        <end position="20"/>
    </location>
</feature>
<feature type="region of interest" description="Disordered" evidence="1">
    <location>
        <begin position="33"/>
        <end position="52"/>
    </location>
</feature>
<name>W1P412_AMBTC</name>
<evidence type="ECO:0000313" key="2">
    <source>
        <dbReference type="EMBL" id="ERN02389.1"/>
    </source>
</evidence>
<dbReference type="Proteomes" id="UP000017836">
    <property type="component" value="Unassembled WGS sequence"/>
</dbReference>
<dbReference type="Gramene" id="ERN02389">
    <property type="protein sequence ID" value="ERN02389"/>
    <property type="gene ID" value="AMTR_s00096p00101550"/>
</dbReference>
<dbReference type="EMBL" id="KI394634">
    <property type="protein sequence ID" value="ERN02389.1"/>
    <property type="molecule type" value="Genomic_DNA"/>
</dbReference>
<reference evidence="3" key="1">
    <citation type="journal article" date="2013" name="Science">
        <title>The Amborella genome and the evolution of flowering plants.</title>
        <authorList>
            <consortium name="Amborella Genome Project"/>
        </authorList>
    </citation>
    <scope>NUCLEOTIDE SEQUENCE [LARGE SCALE GENOMIC DNA]</scope>
</reference>
<dbReference type="AlphaFoldDB" id="W1P412"/>
<feature type="region of interest" description="Disordered" evidence="1">
    <location>
        <begin position="1"/>
        <end position="20"/>
    </location>
</feature>